<sequence>MLPLEQVIIWRIEVLIREQFRVIWGIKIFSILFVTPNLRLPSFKGFGMINVKTPWLILAHLSRNFSLSRNYVDLGMDYYEQQYRDRLLKSK</sequence>
<dbReference type="AlphaFoldDB" id="A0A3G2KSN0"/>
<proteinExistence type="predicted"/>
<dbReference type="EMBL" id="MH341392">
    <property type="protein sequence ID" value="AYN62307.1"/>
    <property type="molecule type" value="Genomic_DNA"/>
</dbReference>
<accession>A0A3G2KSN0</accession>
<evidence type="ECO:0000313" key="1">
    <source>
        <dbReference type="EMBL" id="AYN62307.1"/>
    </source>
</evidence>
<organism evidence="1">
    <name type="scientific">Heteroscytonema crispum UCFS15</name>
    <dbReference type="NCBI Taxonomy" id="1123969"/>
    <lineage>
        <taxon>Bacteria</taxon>
        <taxon>Bacillati</taxon>
        <taxon>Cyanobacteriota</taxon>
        <taxon>Cyanophyceae</taxon>
        <taxon>Nostocales</taxon>
        <taxon>Heteroscytonemataceae</taxon>
        <taxon>Heteroscytonema</taxon>
    </lineage>
</organism>
<protein>
    <submittedName>
        <fullName evidence="1">Uncharacterized protein</fullName>
    </submittedName>
</protein>
<reference evidence="1" key="1">
    <citation type="journal article" date="2018" name="ACS Chem. Biol.">
        <title>Insertions within the Saxitoxin Biosynthetic Gene Cluster Result in Differential Toxin Profiles.</title>
        <authorList>
            <person name="Cullen A."/>
            <person name="D'Agostino P.M."/>
            <person name="Mazmouz R."/>
            <person name="Pickford R."/>
            <person name="Wood S."/>
            <person name="Neilan B.A."/>
        </authorList>
    </citation>
    <scope>NUCLEOTIDE SEQUENCE</scope>
    <source>
        <strain evidence="1">CAWBG72</strain>
    </source>
</reference>
<name>A0A3G2KSN0_9CYAN</name>